<proteinExistence type="predicted"/>
<keyword evidence="3" id="KW-1185">Reference proteome</keyword>
<dbReference type="AlphaFoldDB" id="A0AAV2D4L5"/>
<reference evidence="2 3" key="1">
    <citation type="submission" date="2024-04" db="EMBL/GenBank/DDBJ databases">
        <authorList>
            <person name="Fracassetti M."/>
        </authorList>
    </citation>
    <scope>NUCLEOTIDE SEQUENCE [LARGE SCALE GENOMIC DNA]</scope>
</reference>
<dbReference type="Pfam" id="PF00078">
    <property type="entry name" value="RVT_1"/>
    <property type="match status" value="1"/>
</dbReference>
<evidence type="ECO:0000313" key="2">
    <source>
        <dbReference type="EMBL" id="CAL1367259.1"/>
    </source>
</evidence>
<dbReference type="InterPro" id="IPR052343">
    <property type="entry name" value="Retrotransposon-Effector_Assoc"/>
</dbReference>
<dbReference type="InterPro" id="IPR043502">
    <property type="entry name" value="DNA/RNA_pol_sf"/>
</dbReference>
<dbReference type="CDD" id="cd01650">
    <property type="entry name" value="RT_nLTR_like"/>
    <property type="match status" value="1"/>
</dbReference>
<gene>
    <name evidence="2" type="ORF">LTRI10_LOCUS11022</name>
</gene>
<dbReference type="EMBL" id="OZ034815">
    <property type="protein sequence ID" value="CAL1367259.1"/>
    <property type="molecule type" value="Genomic_DNA"/>
</dbReference>
<accession>A0AAV2D4L5</accession>
<dbReference type="Proteomes" id="UP001497516">
    <property type="component" value="Chromosome 2"/>
</dbReference>
<organism evidence="2 3">
    <name type="scientific">Linum trigynum</name>
    <dbReference type="NCBI Taxonomy" id="586398"/>
    <lineage>
        <taxon>Eukaryota</taxon>
        <taxon>Viridiplantae</taxon>
        <taxon>Streptophyta</taxon>
        <taxon>Embryophyta</taxon>
        <taxon>Tracheophyta</taxon>
        <taxon>Spermatophyta</taxon>
        <taxon>Magnoliopsida</taxon>
        <taxon>eudicotyledons</taxon>
        <taxon>Gunneridae</taxon>
        <taxon>Pentapetalae</taxon>
        <taxon>rosids</taxon>
        <taxon>fabids</taxon>
        <taxon>Malpighiales</taxon>
        <taxon>Linaceae</taxon>
        <taxon>Linum</taxon>
    </lineage>
</organism>
<dbReference type="InterPro" id="IPR000477">
    <property type="entry name" value="RT_dom"/>
</dbReference>
<sequence>MKGLSDNLIKWNKEVFGNIFRRKNDLLRTLKSLEMVNERKPSRRSLEKERERREELEGTLWQEEMLWRQKPRVKWTVKGDLNTRYFHNCTLSRRKRNKIIRLQNGDGNLIDDPDTLQAMAKGHFVHLFTSEAPSNWIQLPASFPHVDESCLRRIGKIPNIEEVKAVIMKMSGLKAPGKDGFHALFYQKCWDVVGLDFSSFIRSCFSNPSNIRSINETLLALISKVESPSSMNHFRTISLCNVGYKVVAKCIANNLKMFMTQLVHPNQSSFVPNRHITDNIIILQQTVHSMSRKAGKKGIMLLKIDIAKAYDRISWQFLEETLKAAHLPHDCIRLIMACVTTTSFQVLWNGGETNTFYPSRGLRQGCPL</sequence>
<feature type="domain" description="Reverse transcriptase" evidence="1">
    <location>
        <begin position="231"/>
        <end position="368"/>
    </location>
</feature>
<protein>
    <recommendedName>
        <fullName evidence="1">Reverse transcriptase domain-containing protein</fullName>
    </recommendedName>
</protein>
<evidence type="ECO:0000259" key="1">
    <source>
        <dbReference type="Pfam" id="PF00078"/>
    </source>
</evidence>
<name>A0AAV2D4L5_9ROSI</name>
<evidence type="ECO:0000313" key="3">
    <source>
        <dbReference type="Proteomes" id="UP001497516"/>
    </source>
</evidence>
<dbReference type="PANTHER" id="PTHR46890:SF48">
    <property type="entry name" value="RNA-DIRECTED DNA POLYMERASE"/>
    <property type="match status" value="1"/>
</dbReference>
<dbReference type="SUPFAM" id="SSF56672">
    <property type="entry name" value="DNA/RNA polymerases"/>
    <property type="match status" value="1"/>
</dbReference>
<dbReference type="PANTHER" id="PTHR46890">
    <property type="entry name" value="NON-LTR RETROLELEMENT REVERSE TRANSCRIPTASE-LIKE PROTEIN-RELATED"/>
    <property type="match status" value="1"/>
</dbReference>